<keyword evidence="9" id="KW-1185">Reference proteome</keyword>
<reference evidence="8 9" key="1">
    <citation type="submission" date="2018-09" db="EMBL/GenBank/DDBJ databases">
        <title>Comparative Genomics of Wolbachia-Cardinium Dual Endosymbiosis in a Plant-Parasitic Nematode.</title>
        <authorList>
            <person name="Brown A.M.V."/>
            <person name="Wasala S.K."/>
            <person name="Howe D.K."/>
            <person name="Peetz A.B."/>
            <person name="Zasada I.A."/>
            <person name="Denver D.R."/>
        </authorList>
    </citation>
    <scope>NUCLEOTIDE SEQUENCE [LARGE SCALE GENOMIC DNA]</scope>
    <source>
        <strain evidence="8 9">Pp_1</strain>
    </source>
</reference>
<sequence>MDYSYRKTDLIQIAELQKKKKIFFISDLHLPLQFSGSANATEQEDKVLAWLDYIKPKTHALFLLGDIFDFWFEYKFLVPKGAIRLLVKLLEFHKAQIPVYFFLGNHDYWCIDYLTQACGVQLFKKPESITICNQSFLIGHGDTFNPNPYHAIFYRWYHSAFLQSLARTVPADWLYGLIHRFVLRKNPIRNNSVFEKKDRIFKYCQEQIEPFVHHDFYIFGHMHAPIIKVLNDSSYYYNIGDWVSHYTYACFDGLALSLLNF</sequence>
<keyword evidence="1" id="KW-1003">Cell membrane</keyword>
<evidence type="ECO:0000259" key="7">
    <source>
        <dbReference type="Pfam" id="PF00149"/>
    </source>
</evidence>
<evidence type="ECO:0000313" key="8">
    <source>
        <dbReference type="EMBL" id="ROT47139.1"/>
    </source>
</evidence>
<evidence type="ECO:0000256" key="2">
    <source>
        <dbReference type="ARBA" id="ARBA00022519"/>
    </source>
</evidence>
<keyword evidence="3" id="KW-0479">Metal-binding</keyword>
<name>A0A3N2QBW0_9BACT</name>
<dbReference type="InterPro" id="IPR029052">
    <property type="entry name" value="Metallo-depent_PP-like"/>
</dbReference>
<evidence type="ECO:0000256" key="4">
    <source>
        <dbReference type="ARBA" id="ARBA00022801"/>
    </source>
</evidence>
<dbReference type="PANTHER" id="PTHR34990">
    <property type="entry name" value="UDP-2,3-DIACYLGLUCOSAMINE HYDROLASE-RELATED"/>
    <property type="match status" value="1"/>
</dbReference>
<evidence type="ECO:0000313" key="9">
    <source>
        <dbReference type="Proteomes" id="UP000270927"/>
    </source>
</evidence>
<keyword evidence="4" id="KW-0378">Hydrolase</keyword>
<dbReference type="AlphaFoldDB" id="A0A3N2QBW0"/>
<dbReference type="SUPFAM" id="SSF56300">
    <property type="entry name" value="Metallo-dependent phosphatases"/>
    <property type="match status" value="1"/>
</dbReference>
<keyword evidence="6" id="KW-0464">Manganese</keyword>
<dbReference type="Gene3D" id="3.60.21.10">
    <property type="match status" value="1"/>
</dbReference>
<dbReference type="Proteomes" id="UP000270927">
    <property type="component" value="Unassembled WGS sequence"/>
</dbReference>
<dbReference type="InterPro" id="IPR004843">
    <property type="entry name" value="Calcineurin-like_PHP"/>
</dbReference>
<feature type="domain" description="Calcineurin-like phosphoesterase" evidence="7">
    <location>
        <begin position="21"/>
        <end position="225"/>
    </location>
</feature>
<comment type="caution">
    <text evidence="8">The sequence shown here is derived from an EMBL/GenBank/DDBJ whole genome shotgun (WGS) entry which is preliminary data.</text>
</comment>
<evidence type="ECO:0000256" key="1">
    <source>
        <dbReference type="ARBA" id="ARBA00022475"/>
    </source>
</evidence>
<keyword evidence="5" id="KW-0472">Membrane</keyword>
<protein>
    <submittedName>
        <fullName evidence="8">UDP-2,3-diacylglucosamine diphosphatase</fullName>
    </submittedName>
</protein>
<organism evidence="8 9">
    <name type="scientific">Candidatus Cardinium hertigii</name>
    <dbReference type="NCBI Taxonomy" id="247481"/>
    <lineage>
        <taxon>Bacteria</taxon>
        <taxon>Pseudomonadati</taxon>
        <taxon>Bacteroidota</taxon>
        <taxon>Cytophagia</taxon>
        <taxon>Cytophagales</taxon>
        <taxon>Amoebophilaceae</taxon>
        <taxon>Candidatus Cardinium</taxon>
    </lineage>
</organism>
<proteinExistence type="predicted"/>
<gene>
    <name evidence="8" type="ORF">EDM02_04650</name>
</gene>
<evidence type="ECO:0000256" key="3">
    <source>
        <dbReference type="ARBA" id="ARBA00022723"/>
    </source>
</evidence>
<dbReference type="CDD" id="cd07398">
    <property type="entry name" value="MPP_YbbF-LpxH"/>
    <property type="match status" value="1"/>
</dbReference>
<dbReference type="PANTHER" id="PTHR34990:SF1">
    <property type="entry name" value="UDP-2,3-DIACYLGLUCOSAMINE HYDROLASE"/>
    <property type="match status" value="1"/>
</dbReference>
<dbReference type="GO" id="GO:0009245">
    <property type="term" value="P:lipid A biosynthetic process"/>
    <property type="evidence" value="ECO:0007669"/>
    <property type="project" value="TreeGrafter"/>
</dbReference>
<accession>A0A3N2QBW0</accession>
<evidence type="ECO:0000256" key="6">
    <source>
        <dbReference type="ARBA" id="ARBA00023211"/>
    </source>
</evidence>
<dbReference type="EMBL" id="RARA01000026">
    <property type="protein sequence ID" value="ROT47139.1"/>
    <property type="molecule type" value="Genomic_DNA"/>
</dbReference>
<dbReference type="OrthoDB" id="9802481at2"/>
<dbReference type="InterPro" id="IPR043461">
    <property type="entry name" value="LpxH-like"/>
</dbReference>
<keyword evidence="2" id="KW-0997">Cell inner membrane</keyword>
<dbReference type="GO" id="GO:0046872">
    <property type="term" value="F:metal ion binding"/>
    <property type="evidence" value="ECO:0007669"/>
    <property type="project" value="UniProtKB-KW"/>
</dbReference>
<dbReference type="GO" id="GO:0008758">
    <property type="term" value="F:UDP-2,3-diacylglucosamine hydrolase activity"/>
    <property type="evidence" value="ECO:0007669"/>
    <property type="project" value="TreeGrafter"/>
</dbReference>
<dbReference type="GO" id="GO:0016020">
    <property type="term" value="C:membrane"/>
    <property type="evidence" value="ECO:0007669"/>
    <property type="project" value="GOC"/>
</dbReference>
<evidence type="ECO:0000256" key="5">
    <source>
        <dbReference type="ARBA" id="ARBA00023136"/>
    </source>
</evidence>
<dbReference type="Pfam" id="PF00149">
    <property type="entry name" value="Metallophos"/>
    <property type="match status" value="1"/>
</dbReference>